<keyword evidence="3" id="KW-1185">Reference proteome</keyword>
<keyword evidence="1" id="KW-1133">Transmembrane helix</keyword>
<evidence type="ECO:0000256" key="1">
    <source>
        <dbReference type="SAM" id="Phobius"/>
    </source>
</evidence>
<protein>
    <submittedName>
        <fullName evidence="2">Unnamed protein product</fullName>
    </submittedName>
</protein>
<keyword evidence="1" id="KW-0472">Membrane</keyword>
<name>A0A9W6TWA1_9STRA</name>
<proteinExistence type="predicted"/>
<evidence type="ECO:0000313" key="3">
    <source>
        <dbReference type="Proteomes" id="UP001165121"/>
    </source>
</evidence>
<dbReference type="AlphaFoldDB" id="A0A9W6TWA1"/>
<keyword evidence="1" id="KW-0812">Transmembrane</keyword>
<organism evidence="2 3">
    <name type="scientific">Phytophthora fragariaefolia</name>
    <dbReference type="NCBI Taxonomy" id="1490495"/>
    <lineage>
        <taxon>Eukaryota</taxon>
        <taxon>Sar</taxon>
        <taxon>Stramenopiles</taxon>
        <taxon>Oomycota</taxon>
        <taxon>Peronosporomycetes</taxon>
        <taxon>Peronosporales</taxon>
        <taxon>Peronosporaceae</taxon>
        <taxon>Phytophthora</taxon>
    </lineage>
</organism>
<feature type="transmembrane region" description="Helical" evidence="1">
    <location>
        <begin position="62"/>
        <end position="87"/>
    </location>
</feature>
<evidence type="ECO:0000313" key="2">
    <source>
        <dbReference type="EMBL" id="GMF21232.1"/>
    </source>
</evidence>
<feature type="transmembrane region" description="Helical" evidence="1">
    <location>
        <begin position="129"/>
        <end position="148"/>
    </location>
</feature>
<feature type="transmembrane region" description="Helical" evidence="1">
    <location>
        <begin position="24"/>
        <end position="42"/>
    </location>
</feature>
<dbReference type="OrthoDB" id="117682at2759"/>
<gene>
    <name evidence="2" type="ORF">Pfra01_000276200</name>
</gene>
<accession>A0A9W6TWA1</accession>
<reference evidence="2" key="1">
    <citation type="submission" date="2023-04" db="EMBL/GenBank/DDBJ databases">
        <title>Phytophthora fragariaefolia NBRC 109709.</title>
        <authorList>
            <person name="Ichikawa N."/>
            <person name="Sato H."/>
            <person name="Tonouchi N."/>
        </authorList>
    </citation>
    <scope>NUCLEOTIDE SEQUENCE</scope>
    <source>
        <strain evidence="2">NBRC 109709</strain>
    </source>
</reference>
<feature type="transmembrane region" description="Helical" evidence="1">
    <location>
        <begin position="181"/>
        <end position="204"/>
    </location>
</feature>
<feature type="transmembrane region" description="Helical" evidence="1">
    <location>
        <begin position="292"/>
        <end position="314"/>
    </location>
</feature>
<dbReference type="Proteomes" id="UP001165121">
    <property type="component" value="Unassembled WGS sequence"/>
</dbReference>
<comment type="caution">
    <text evidence="2">The sequence shown here is derived from an EMBL/GenBank/DDBJ whole genome shotgun (WGS) entry which is preliminary data.</text>
</comment>
<dbReference type="EMBL" id="BSXT01000222">
    <property type="protein sequence ID" value="GMF21232.1"/>
    <property type="molecule type" value="Genomic_DNA"/>
</dbReference>
<sequence length="344" mass="38947">MRSGLLWTLQSANITINKQLNRHAWVGWVFIYFAELIFFTAYRLNNLSDLVTTSSQSNEDSTAVRVCGALLGLLEDFVVISFLLVVLSGFDAIINRSACCNDTAPNGCLDCFTRGVPVRSRTKLILKRMVRFSIVYGGCMLSVALFALDVVTVRVYRRRYEFGWGSRSEDRVVLHGDENMIIAQVLVVTLLTQGIIAALTMTWFDLARWTPLKFAENWKSTRSQRSLTSTNAQRSVNYLVMDPDDFFGSGENESLSEFFDSNDRPIRGTQRPEPRAILSYERRDLPTPKWKFRVFGLTLTLIVFIVIPLLVLLITNYCPVIVASIALNSNLNEPIRVITTISFI</sequence>